<evidence type="ECO:0008006" key="3">
    <source>
        <dbReference type="Google" id="ProtNLM"/>
    </source>
</evidence>
<protein>
    <recommendedName>
        <fullName evidence="3">Polysaccharide deacetylase</fullName>
    </recommendedName>
</protein>
<dbReference type="Gene3D" id="3.20.20.370">
    <property type="entry name" value="Glycoside hydrolase/deacetylase"/>
    <property type="match status" value="1"/>
</dbReference>
<name>A0A1M5LU13_9BACT</name>
<dbReference type="EMBL" id="FQUS01000045">
    <property type="protein sequence ID" value="SHG68496.1"/>
    <property type="molecule type" value="Genomic_DNA"/>
</dbReference>
<proteinExistence type="predicted"/>
<dbReference type="OrthoDB" id="8597776at2"/>
<dbReference type="STRING" id="1194090.SAMN05443144_14510"/>
<reference evidence="1 2" key="1">
    <citation type="submission" date="2016-11" db="EMBL/GenBank/DDBJ databases">
        <authorList>
            <person name="Jaros S."/>
            <person name="Januszkiewicz K."/>
            <person name="Wedrychowicz H."/>
        </authorList>
    </citation>
    <scope>NUCLEOTIDE SEQUENCE [LARGE SCALE GENOMIC DNA]</scope>
    <source>
        <strain evidence="1 2">DSM 21986</strain>
    </source>
</reference>
<dbReference type="SUPFAM" id="SSF88713">
    <property type="entry name" value="Glycoside hydrolase/deacetylase"/>
    <property type="match status" value="1"/>
</dbReference>
<dbReference type="Proteomes" id="UP000184041">
    <property type="component" value="Unassembled WGS sequence"/>
</dbReference>
<dbReference type="AlphaFoldDB" id="A0A1M5LU13"/>
<keyword evidence="2" id="KW-1185">Reference proteome</keyword>
<organism evidence="1 2">
    <name type="scientific">Fodinibius roseus</name>
    <dbReference type="NCBI Taxonomy" id="1194090"/>
    <lineage>
        <taxon>Bacteria</taxon>
        <taxon>Pseudomonadati</taxon>
        <taxon>Balneolota</taxon>
        <taxon>Balneolia</taxon>
        <taxon>Balneolales</taxon>
        <taxon>Balneolaceae</taxon>
        <taxon>Fodinibius</taxon>
    </lineage>
</organism>
<accession>A0A1M5LU13</accession>
<sequence>MNLVLTFDYELFGDGLGDVFEHMIKPTEQILSICEEANIKTTIFFEVVEYLRLKEEWNKGNNMGYERNPIEAIDQQIHQAVKKGHDIQLHIHPQWVNAKYINDKWQVDLLNWRLGDFKTNRNYSIKDLLEDGKSTLENIVQKVKPEYECIALRAGAYNIMPSKKVLAAMTKIGLKLDSSVYPGGYEDGELSKYDYRNISLEKDFWWADPDNILQEAKSLGRIMEIPIFALEQPRWKKILNFEKLKSLLIKRGAAVSSVAKTKLSSKSLFEKIAFLFETEAFTWDFCLFNKSMHKTFFNYIEENLQDKRDTFVILGHPKSFTTEHSLRSLIEIAQKSNCSYSFKTLQEVYAEFSK</sequence>
<gene>
    <name evidence="1" type="ORF">SAMN05443144_14510</name>
</gene>
<evidence type="ECO:0000313" key="1">
    <source>
        <dbReference type="EMBL" id="SHG68496.1"/>
    </source>
</evidence>
<dbReference type="GO" id="GO:0005975">
    <property type="term" value="P:carbohydrate metabolic process"/>
    <property type="evidence" value="ECO:0007669"/>
    <property type="project" value="InterPro"/>
</dbReference>
<dbReference type="InterPro" id="IPR011330">
    <property type="entry name" value="Glyco_hydro/deAcase_b/a-brl"/>
</dbReference>
<evidence type="ECO:0000313" key="2">
    <source>
        <dbReference type="Proteomes" id="UP000184041"/>
    </source>
</evidence>